<keyword evidence="2 5" id="KW-0548">Nucleotidyltransferase</keyword>
<dbReference type="AlphaFoldDB" id="A0A1I2MJ35"/>
<dbReference type="NCBIfam" id="TIGR03552">
    <property type="entry name" value="F420_cofC"/>
    <property type="match status" value="1"/>
</dbReference>
<accession>A0A1I2MJ35</accession>
<dbReference type="RefSeq" id="WP_092203852.1">
    <property type="nucleotide sequence ID" value="NZ_FOND01000032.1"/>
</dbReference>
<dbReference type="Pfam" id="PF01983">
    <property type="entry name" value="CofC"/>
    <property type="match status" value="1"/>
</dbReference>
<evidence type="ECO:0000256" key="5">
    <source>
        <dbReference type="HAMAP-Rule" id="MF_02114"/>
    </source>
</evidence>
<dbReference type="EMBL" id="FOND01000032">
    <property type="protein sequence ID" value="SFF91048.1"/>
    <property type="molecule type" value="Genomic_DNA"/>
</dbReference>
<dbReference type="InterPro" id="IPR029044">
    <property type="entry name" value="Nucleotide-diphossugar_trans"/>
</dbReference>
<comment type="pathway">
    <text evidence="5">Cofactor biosynthesis; coenzyme F420 biosynthesis.</text>
</comment>
<feature type="compositionally biased region" description="Low complexity" evidence="6">
    <location>
        <begin position="218"/>
        <end position="227"/>
    </location>
</feature>
<comment type="similarity">
    <text evidence="5">Belongs to the CofC family.</text>
</comment>
<feature type="compositionally biased region" description="Basic and acidic residues" evidence="6">
    <location>
        <begin position="200"/>
        <end position="209"/>
    </location>
</feature>
<evidence type="ECO:0000256" key="4">
    <source>
        <dbReference type="ARBA" id="ARBA00023134"/>
    </source>
</evidence>
<keyword evidence="3 5" id="KW-0547">Nucleotide-binding</keyword>
<keyword evidence="8" id="KW-1185">Reference proteome</keyword>
<dbReference type="GO" id="GO:0052645">
    <property type="term" value="P:F420-0 metabolic process"/>
    <property type="evidence" value="ECO:0007669"/>
    <property type="project" value="UniProtKB-UniRule"/>
</dbReference>
<dbReference type="EC" id="2.7.7.105" evidence="5"/>
<comment type="function">
    <text evidence="5">Guanylyltransferase that catalyzes the activation of phosphoenolpyruvate (PEP) as enolpyruvoyl-2-diphospho-5'-guanosine, via the condensation of PEP with GTP. It is involved in the biosynthesis of coenzyme F420, a hydride carrier cofactor.</text>
</comment>
<feature type="binding site" evidence="5">
    <location>
        <position position="160"/>
    </location>
    <ligand>
        <name>phosphoenolpyruvate</name>
        <dbReference type="ChEBI" id="CHEBI:58702"/>
    </ligand>
</feature>
<evidence type="ECO:0000313" key="8">
    <source>
        <dbReference type="Proteomes" id="UP000198589"/>
    </source>
</evidence>
<dbReference type="UniPathway" id="UPA00071"/>
<dbReference type="SUPFAM" id="SSF53448">
    <property type="entry name" value="Nucleotide-diphospho-sugar transferases"/>
    <property type="match status" value="1"/>
</dbReference>
<dbReference type="Proteomes" id="UP000198589">
    <property type="component" value="Unassembled WGS sequence"/>
</dbReference>
<dbReference type="PANTHER" id="PTHR40392:SF1">
    <property type="entry name" value="2-PHOSPHO-L-LACTATE GUANYLYLTRANSFERASE"/>
    <property type="match status" value="1"/>
</dbReference>
<feature type="binding site" evidence="5">
    <location>
        <position position="157"/>
    </location>
    <ligand>
        <name>phosphoenolpyruvate</name>
        <dbReference type="ChEBI" id="CHEBI:58702"/>
    </ligand>
</feature>
<dbReference type="GO" id="GO:0043814">
    <property type="term" value="F:phospholactate guanylyltransferase activity"/>
    <property type="evidence" value="ECO:0007669"/>
    <property type="project" value="InterPro"/>
</dbReference>
<evidence type="ECO:0000256" key="6">
    <source>
        <dbReference type="SAM" id="MobiDB-lite"/>
    </source>
</evidence>
<comment type="catalytic activity">
    <reaction evidence="5">
        <text>phosphoenolpyruvate + GTP + H(+) = enolpyruvoyl-2-diphospho-5'-guanosine + diphosphate</text>
        <dbReference type="Rhea" id="RHEA:30519"/>
        <dbReference type="ChEBI" id="CHEBI:15378"/>
        <dbReference type="ChEBI" id="CHEBI:33019"/>
        <dbReference type="ChEBI" id="CHEBI:37565"/>
        <dbReference type="ChEBI" id="CHEBI:58702"/>
        <dbReference type="ChEBI" id="CHEBI:143701"/>
        <dbReference type="EC" id="2.7.7.105"/>
    </reaction>
</comment>
<feature type="binding site" evidence="5">
    <location>
        <position position="141"/>
    </location>
    <ligand>
        <name>phosphoenolpyruvate</name>
        <dbReference type="ChEBI" id="CHEBI:58702"/>
    </ligand>
</feature>
<proteinExistence type="inferred from homology"/>
<keyword evidence="4 5" id="KW-0342">GTP-binding</keyword>
<dbReference type="InterPro" id="IPR002835">
    <property type="entry name" value="CofC"/>
</dbReference>
<keyword evidence="1 5" id="KW-0808">Transferase</keyword>
<dbReference type="OrthoDB" id="9151145at2"/>
<reference evidence="8" key="1">
    <citation type="submission" date="2016-10" db="EMBL/GenBank/DDBJ databases">
        <authorList>
            <person name="Varghese N."/>
            <person name="Submissions S."/>
        </authorList>
    </citation>
    <scope>NUCLEOTIDE SEQUENCE [LARGE SCALE GENOMIC DNA]</scope>
    <source>
        <strain evidence="8">DSM 46838</strain>
    </source>
</reference>
<organism evidence="7 8">
    <name type="scientific">Blastococcus tunisiensis</name>
    <dbReference type="NCBI Taxonomy" id="1798228"/>
    <lineage>
        <taxon>Bacteria</taxon>
        <taxon>Bacillati</taxon>
        <taxon>Actinomycetota</taxon>
        <taxon>Actinomycetes</taxon>
        <taxon>Geodermatophilales</taxon>
        <taxon>Geodermatophilaceae</taxon>
        <taxon>Blastococcus</taxon>
    </lineage>
</organism>
<evidence type="ECO:0000313" key="7">
    <source>
        <dbReference type="EMBL" id="SFF91048.1"/>
    </source>
</evidence>
<dbReference type="STRING" id="1798228.SAMN05216574_13227"/>
<name>A0A1I2MJ35_9ACTN</name>
<feature type="region of interest" description="Disordered" evidence="6">
    <location>
        <begin position="197"/>
        <end position="227"/>
    </location>
</feature>
<evidence type="ECO:0000256" key="3">
    <source>
        <dbReference type="ARBA" id="ARBA00022741"/>
    </source>
</evidence>
<evidence type="ECO:0000256" key="1">
    <source>
        <dbReference type="ARBA" id="ARBA00022679"/>
    </source>
</evidence>
<sequence length="227" mass="23074">MIRPGWTVLVPVKALHRAKTRLRPSTGRDTAALALAFALDTVEAAGRARGVGTVHVVTSDPLVAAEAVGMGAAVLPDLGGGDLNLAVSRAAELLTGSDAGLGLAVLPADLPGLAPVDLDLALAAAAAHGRAFLPDAQGAGTTLLTARAGHRLRPRYGPGSAAAHQAEGAHPLGVPAPTVRADVDRWADLRALSHGSCGQRTREWLDGHPARRVGRGPPGRVAAPRAR</sequence>
<dbReference type="HAMAP" id="MF_02114">
    <property type="entry name" value="CofC"/>
    <property type="match status" value="1"/>
</dbReference>
<dbReference type="PANTHER" id="PTHR40392">
    <property type="entry name" value="2-PHOSPHO-L-LACTATE GUANYLYLTRANSFERASE"/>
    <property type="match status" value="1"/>
</dbReference>
<evidence type="ECO:0000256" key="2">
    <source>
        <dbReference type="ARBA" id="ARBA00022695"/>
    </source>
</evidence>
<protein>
    <recommendedName>
        <fullName evidence="5">Phosphoenolpyruvate guanylyltransferase</fullName>
        <shortName evidence="5">PEP guanylyltransferase</shortName>
        <ecNumber evidence="5">2.7.7.105</ecNumber>
    </recommendedName>
</protein>
<dbReference type="Gene3D" id="3.90.550.10">
    <property type="entry name" value="Spore Coat Polysaccharide Biosynthesis Protein SpsA, Chain A"/>
    <property type="match status" value="1"/>
</dbReference>
<dbReference type="GO" id="GO:0005525">
    <property type="term" value="F:GTP binding"/>
    <property type="evidence" value="ECO:0007669"/>
    <property type="project" value="UniProtKB-KW"/>
</dbReference>
<gene>
    <name evidence="5" type="primary">fbiD</name>
    <name evidence="7" type="ORF">SAMN05216574_13227</name>
</gene>